<feature type="transmembrane region" description="Helical" evidence="9">
    <location>
        <begin position="282"/>
        <end position="300"/>
    </location>
</feature>
<feature type="transmembrane region" description="Helical" evidence="9">
    <location>
        <begin position="354"/>
        <end position="377"/>
    </location>
</feature>
<evidence type="ECO:0000256" key="6">
    <source>
        <dbReference type="ARBA" id="ARBA00023136"/>
    </source>
</evidence>
<feature type="transmembrane region" description="Helical" evidence="9">
    <location>
        <begin position="173"/>
        <end position="195"/>
    </location>
</feature>
<keyword evidence="6 9" id="KW-0472">Membrane</keyword>
<feature type="transmembrane region" description="Helical" evidence="9">
    <location>
        <begin position="517"/>
        <end position="535"/>
    </location>
</feature>
<evidence type="ECO:0000256" key="3">
    <source>
        <dbReference type="ARBA" id="ARBA00022519"/>
    </source>
</evidence>
<feature type="domain" description="Major facilitator superfamily (MFS) profile" evidence="10">
    <location>
        <begin position="8"/>
        <end position="540"/>
    </location>
</feature>
<dbReference type="PROSITE" id="PS00216">
    <property type="entry name" value="SUGAR_TRANSPORT_1"/>
    <property type="match status" value="1"/>
</dbReference>
<dbReference type="Gene3D" id="1.20.1250.20">
    <property type="entry name" value="MFS general substrate transporter like domains"/>
    <property type="match status" value="1"/>
</dbReference>
<dbReference type="InterPro" id="IPR036259">
    <property type="entry name" value="MFS_trans_sf"/>
</dbReference>
<feature type="transmembrane region" description="Helical" evidence="9">
    <location>
        <begin position="47"/>
        <end position="65"/>
    </location>
</feature>
<keyword evidence="3" id="KW-1003">Cell membrane</keyword>
<gene>
    <name evidence="11" type="ORF">GCM10022224_072050</name>
</gene>
<dbReference type="PROSITE" id="PS50850">
    <property type="entry name" value="MFS"/>
    <property type="match status" value="1"/>
</dbReference>
<feature type="transmembrane region" description="Helical" evidence="9">
    <location>
        <begin position="252"/>
        <end position="270"/>
    </location>
</feature>
<feature type="transmembrane region" description="Helical" evidence="9">
    <location>
        <begin position="320"/>
        <end position="342"/>
    </location>
</feature>
<keyword evidence="2" id="KW-0813">Transport</keyword>
<evidence type="ECO:0000256" key="1">
    <source>
        <dbReference type="ARBA" id="ARBA00004429"/>
    </source>
</evidence>
<evidence type="ECO:0000259" key="10">
    <source>
        <dbReference type="PROSITE" id="PS50850"/>
    </source>
</evidence>
<organism evidence="11 12">
    <name type="scientific">Nonomuraea antimicrobica</name>
    <dbReference type="NCBI Taxonomy" id="561173"/>
    <lineage>
        <taxon>Bacteria</taxon>
        <taxon>Bacillati</taxon>
        <taxon>Actinomycetota</taxon>
        <taxon>Actinomycetes</taxon>
        <taxon>Streptosporangiales</taxon>
        <taxon>Streptosporangiaceae</taxon>
        <taxon>Nonomuraea</taxon>
    </lineage>
</organism>
<dbReference type="InterPro" id="IPR011701">
    <property type="entry name" value="MFS"/>
</dbReference>
<protein>
    <recommendedName>
        <fullName evidence="7">MFS-type drug efflux transporter P55</fullName>
    </recommendedName>
</protein>
<feature type="transmembrane region" description="Helical" evidence="9">
    <location>
        <begin position="134"/>
        <end position="153"/>
    </location>
</feature>
<evidence type="ECO:0000256" key="4">
    <source>
        <dbReference type="ARBA" id="ARBA00022692"/>
    </source>
</evidence>
<evidence type="ECO:0000313" key="12">
    <source>
        <dbReference type="Proteomes" id="UP001500902"/>
    </source>
</evidence>
<evidence type="ECO:0000256" key="8">
    <source>
        <dbReference type="SAM" id="MobiDB-lite"/>
    </source>
</evidence>
<dbReference type="InterPro" id="IPR005829">
    <property type="entry name" value="Sugar_transporter_CS"/>
</dbReference>
<comment type="caution">
    <text evidence="11">The sequence shown here is derived from an EMBL/GenBank/DDBJ whole genome shotgun (WGS) entry which is preliminary data.</text>
</comment>
<evidence type="ECO:0000256" key="5">
    <source>
        <dbReference type="ARBA" id="ARBA00022989"/>
    </source>
</evidence>
<dbReference type="EMBL" id="BAAAZP010000147">
    <property type="protein sequence ID" value="GAA3695964.1"/>
    <property type="molecule type" value="Genomic_DNA"/>
</dbReference>
<feature type="transmembrane region" description="Helical" evidence="9">
    <location>
        <begin position="384"/>
        <end position="400"/>
    </location>
</feature>
<name>A0ABP7CTE0_9ACTN</name>
<comment type="subcellular location">
    <subcellularLocation>
        <location evidence="1">Cell inner membrane</location>
        <topology evidence="1">Multi-pass membrane protein</topology>
    </subcellularLocation>
</comment>
<dbReference type="InterPro" id="IPR020846">
    <property type="entry name" value="MFS_dom"/>
</dbReference>
<evidence type="ECO:0000256" key="9">
    <source>
        <dbReference type="SAM" id="Phobius"/>
    </source>
</evidence>
<dbReference type="PANTHER" id="PTHR23501">
    <property type="entry name" value="MAJOR FACILITATOR SUPERFAMILY"/>
    <property type="match status" value="1"/>
</dbReference>
<dbReference type="PANTHER" id="PTHR23501:SF191">
    <property type="entry name" value="VACUOLAR BASIC AMINO ACID TRANSPORTER 4"/>
    <property type="match status" value="1"/>
</dbReference>
<dbReference type="Pfam" id="PF07690">
    <property type="entry name" value="MFS_1"/>
    <property type="match status" value="1"/>
</dbReference>
<dbReference type="SUPFAM" id="SSF103473">
    <property type="entry name" value="MFS general substrate transporter"/>
    <property type="match status" value="2"/>
</dbReference>
<feature type="transmembrane region" description="Helical" evidence="9">
    <location>
        <begin position="412"/>
        <end position="437"/>
    </location>
</feature>
<dbReference type="RefSeq" id="WP_344888313.1">
    <property type="nucleotide sequence ID" value="NZ_BAAAZP010000147.1"/>
</dbReference>
<sequence>MTHARRVVLGAGGAVVLLAALDAYVVVTVLVGIAEDVGIPLNHLERATPIVTGFLLGYVAAMPLLGRLSDRYGRRPLIHACLAAFALGSVLTALASGEVMVVAGRTVQGVAGGALLPITMALIGDLWAERERPLALGAVGAAQELGSALGPLYGGLLAGIPSTVVAGVELGGWHAIFWINVPLAALAAVAVHLTVPPRTRVPALHTADDHPAPATPLPPDPGTAAATAEAAQAPGVRAAHGVDGRADDRVDVVGGVLLALALALLIIGLYNPDPATAVLPPWGPYLIAAGVAVAAGFVWWEIRSPVRLLDLTATRKVPLLATLAVAFLAGAALLVTMVFVPLTAQTLLGADELGASLVLGRFLVALTVAALLGGLLARRLGDRVVAVAGMAVATAGYWLMSRWPSDLSGAGLAVDVALVTAGLGLGLVIAPMSAAVLRVTASGQHGVASAAVVVARMMGMLIGIAAVSAWGFYRFRSLTADLDTPLPFGVDGVTYQRQLADYTAKVQAALHIEYTEMFLVTAFVCLVGVGVAALMPSRRR</sequence>
<evidence type="ECO:0000256" key="7">
    <source>
        <dbReference type="ARBA" id="ARBA00044273"/>
    </source>
</evidence>
<dbReference type="PRINTS" id="PR01036">
    <property type="entry name" value="TCRTETB"/>
</dbReference>
<evidence type="ECO:0000256" key="2">
    <source>
        <dbReference type="ARBA" id="ARBA00022448"/>
    </source>
</evidence>
<keyword evidence="3" id="KW-0997">Cell inner membrane</keyword>
<feature type="transmembrane region" description="Helical" evidence="9">
    <location>
        <begin position="77"/>
        <end position="95"/>
    </location>
</feature>
<feature type="region of interest" description="Disordered" evidence="8">
    <location>
        <begin position="202"/>
        <end position="225"/>
    </location>
</feature>
<evidence type="ECO:0000313" key="11">
    <source>
        <dbReference type="EMBL" id="GAA3695964.1"/>
    </source>
</evidence>
<reference evidence="12" key="1">
    <citation type="journal article" date="2019" name="Int. J. Syst. Evol. Microbiol.">
        <title>The Global Catalogue of Microorganisms (GCM) 10K type strain sequencing project: providing services to taxonomists for standard genome sequencing and annotation.</title>
        <authorList>
            <consortium name="The Broad Institute Genomics Platform"/>
            <consortium name="The Broad Institute Genome Sequencing Center for Infectious Disease"/>
            <person name="Wu L."/>
            <person name="Ma J."/>
        </authorList>
    </citation>
    <scope>NUCLEOTIDE SEQUENCE [LARGE SCALE GENOMIC DNA]</scope>
    <source>
        <strain evidence="12">JCM 16904</strain>
    </source>
</reference>
<keyword evidence="4 9" id="KW-0812">Transmembrane</keyword>
<dbReference type="Proteomes" id="UP001500902">
    <property type="component" value="Unassembled WGS sequence"/>
</dbReference>
<accession>A0ABP7CTE0</accession>
<proteinExistence type="predicted"/>
<keyword evidence="5 9" id="KW-1133">Transmembrane helix</keyword>
<keyword evidence="12" id="KW-1185">Reference proteome</keyword>
<feature type="transmembrane region" description="Helical" evidence="9">
    <location>
        <begin position="107"/>
        <end position="127"/>
    </location>
</feature>
<dbReference type="Gene3D" id="1.20.1720.10">
    <property type="entry name" value="Multidrug resistance protein D"/>
    <property type="match status" value="1"/>
</dbReference>
<feature type="transmembrane region" description="Helical" evidence="9">
    <location>
        <begin position="449"/>
        <end position="473"/>
    </location>
</feature>